<evidence type="ECO:0000313" key="1">
    <source>
        <dbReference type="EMBL" id="ACJ39968.1"/>
    </source>
</evidence>
<accession>A0A7U3Y4E8</accession>
<protein>
    <submittedName>
        <fullName evidence="1">Uncharacterized protein</fullName>
    </submittedName>
</protein>
<name>A0A7U3Y4E8_ACIB5</name>
<organism evidence="1 2">
    <name type="scientific">Acinetobacter baumannii (strain AB0057)</name>
    <dbReference type="NCBI Taxonomy" id="480119"/>
    <lineage>
        <taxon>Bacteria</taxon>
        <taxon>Pseudomonadati</taxon>
        <taxon>Pseudomonadota</taxon>
        <taxon>Gammaproteobacteria</taxon>
        <taxon>Moraxellales</taxon>
        <taxon>Moraxellaceae</taxon>
        <taxon>Acinetobacter</taxon>
        <taxon>Acinetobacter calcoaceticus/baumannii complex</taxon>
    </lineage>
</organism>
<reference evidence="1 2" key="1">
    <citation type="journal article" date="2008" name="J. Bacteriol.">
        <title>Comparative genome sequence analysis of multidrug-resistant Acinetobacter baumannii.</title>
        <authorList>
            <person name="Adams M.D."/>
            <person name="Goglin K."/>
            <person name="Molyneaux N."/>
            <person name="Hujer K.M."/>
            <person name="Lavender H."/>
            <person name="Jamison J.J."/>
            <person name="MacDonald I.J."/>
            <person name="Martin K.M."/>
            <person name="Russo T."/>
            <person name="Campagnari A.A."/>
            <person name="Hujer A.M."/>
            <person name="Bonomo R.A."/>
            <person name="Gill S.R."/>
        </authorList>
    </citation>
    <scope>NUCLEOTIDE SEQUENCE [LARGE SCALE GENOMIC DNA]</scope>
    <source>
        <strain evidence="1 2">AB0057</strain>
    </source>
</reference>
<dbReference type="EMBL" id="CP001182">
    <property type="protein sequence ID" value="ACJ39968.1"/>
    <property type="molecule type" value="Genomic_DNA"/>
</dbReference>
<gene>
    <name evidence="1" type="ordered locus">AB57_0547</name>
</gene>
<dbReference type="AlphaFoldDB" id="A0A7U3Y4E8"/>
<dbReference type="Proteomes" id="UP000007094">
    <property type="component" value="Chromosome"/>
</dbReference>
<sequence length="64" mass="6864">MSFSGFLFGFTGVVPPLLEPESSSLSLQPVKVEAKVSATAPLAALVIKLRRLMSVPQINQSLHK</sequence>
<proteinExistence type="predicted"/>
<dbReference type="KEGG" id="abn:AB57_0547"/>
<evidence type="ECO:0000313" key="2">
    <source>
        <dbReference type="Proteomes" id="UP000007094"/>
    </source>
</evidence>